<evidence type="ECO:0000256" key="2">
    <source>
        <dbReference type="ARBA" id="ARBA00023002"/>
    </source>
</evidence>
<feature type="domain" description="Cupin type-2" evidence="3">
    <location>
        <begin position="95"/>
        <end position="162"/>
    </location>
</feature>
<evidence type="ECO:0000313" key="5">
    <source>
        <dbReference type="Proteomes" id="UP000799291"/>
    </source>
</evidence>
<dbReference type="SUPFAM" id="SSF51182">
    <property type="entry name" value="RmlC-like cupins"/>
    <property type="match status" value="1"/>
</dbReference>
<keyword evidence="5" id="KW-1185">Reference proteome</keyword>
<name>A0A6G1JNQ6_9PLEO</name>
<dbReference type="CDD" id="cd02216">
    <property type="entry name" value="cupin_GDO-like_N"/>
    <property type="match status" value="1"/>
</dbReference>
<dbReference type="PANTHER" id="PTHR41517:SF1">
    <property type="entry name" value="CUPIN"/>
    <property type="match status" value="1"/>
</dbReference>
<dbReference type="AlphaFoldDB" id="A0A6G1JNQ6"/>
<protein>
    <submittedName>
        <fullName evidence="4">RmlC-like cupin</fullName>
    </submittedName>
</protein>
<dbReference type="CDD" id="cd06992">
    <property type="entry name" value="cupin_GDO-like_C"/>
    <property type="match status" value="1"/>
</dbReference>
<dbReference type="Gene3D" id="2.60.120.10">
    <property type="entry name" value="Jelly Rolls"/>
    <property type="match status" value="1"/>
</dbReference>
<evidence type="ECO:0000256" key="1">
    <source>
        <dbReference type="ARBA" id="ARBA00022964"/>
    </source>
</evidence>
<dbReference type="InterPro" id="IPR047183">
    <property type="entry name" value="GDO-like"/>
</dbReference>
<sequence>MTTNGTHGKIETIQDVIDGASKYNAVPLWPQMVKYNPPQPNPKCVPHIWRYDDVRPYLVRAGELVKEKDAERRVLMLINPRREGPYTTDTLYAGLQLVMPHETAPAHRHTAFAMRFVIEGNGGFTAVHGKRITMNRGDVILTPTWNWHDHGKDGSGPMIWLDALDLPLFQFFPVHFVEHFKEKRYPAIDVGESPIVFPWAGMKERLDADGGKWVVKEYRKADESYAVSKTLSPSAERISAGNQSSPRRETTSCVYHVIAGRGRSVINDQTFEWKEGDTFCVPSWYWYQHFAKSDETVYLYRFDDKPMIEALGFYRWEGMDTETLVT</sequence>
<accession>A0A6G1JNQ6</accession>
<dbReference type="InterPro" id="IPR011051">
    <property type="entry name" value="RmlC_Cupin_sf"/>
</dbReference>
<dbReference type="GO" id="GO:0051213">
    <property type="term" value="F:dioxygenase activity"/>
    <property type="evidence" value="ECO:0007669"/>
    <property type="project" value="UniProtKB-KW"/>
</dbReference>
<evidence type="ECO:0000313" key="4">
    <source>
        <dbReference type="EMBL" id="KAF2691755.1"/>
    </source>
</evidence>
<gene>
    <name evidence="4" type="ORF">K458DRAFT_353746</name>
</gene>
<proteinExistence type="predicted"/>
<dbReference type="InterPro" id="IPR014710">
    <property type="entry name" value="RmlC-like_jellyroll"/>
</dbReference>
<dbReference type="EMBL" id="MU005569">
    <property type="protein sequence ID" value="KAF2691755.1"/>
    <property type="molecule type" value="Genomic_DNA"/>
</dbReference>
<dbReference type="PANTHER" id="PTHR41517">
    <property type="entry name" value="1,2-DIOXYGENASE PROTEIN-RELATED"/>
    <property type="match status" value="1"/>
</dbReference>
<evidence type="ECO:0000259" key="3">
    <source>
        <dbReference type="Pfam" id="PF07883"/>
    </source>
</evidence>
<reference evidence="4" key="1">
    <citation type="journal article" date="2020" name="Stud. Mycol.">
        <title>101 Dothideomycetes genomes: a test case for predicting lifestyles and emergence of pathogens.</title>
        <authorList>
            <person name="Haridas S."/>
            <person name="Albert R."/>
            <person name="Binder M."/>
            <person name="Bloem J."/>
            <person name="Labutti K."/>
            <person name="Salamov A."/>
            <person name="Andreopoulos B."/>
            <person name="Baker S."/>
            <person name="Barry K."/>
            <person name="Bills G."/>
            <person name="Bluhm B."/>
            <person name="Cannon C."/>
            <person name="Castanera R."/>
            <person name="Culley D."/>
            <person name="Daum C."/>
            <person name="Ezra D."/>
            <person name="Gonzalez J."/>
            <person name="Henrissat B."/>
            <person name="Kuo A."/>
            <person name="Liang C."/>
            <person name="Lipzen A."/>
            <person name="Lutzoni F."/>
            <person name="Magnuson J."/>
            <person name="Mondo S."/>
            <person name="Nolan M."/>
            <person name="Ohm R."/>
            <person name="Pangilinan J."/>
            <person name="Park H.-J."/>
            <person name="Ramirez L."/>
            <person name="Alfaro M."/>
            <person name="Sun H."/>
            <person name="Tritt A."/>
            <person name="Yoshinaga Y."/>
            <person name="Zwiers L.-H."/>
            <person name="Turgeon B."/>
            <person name="Goodwin S."/>
            <person name="Spatafora J."/>
            <person name="Crous P."/>
            <person name="Grigoriev I."/>
        </authorList>
    </citation>
    <scope>NUCLEOTIDE SEQUENCE</scope>
    <source>
        <strain evidence="4">CBS 122367</strain>
    </source>
</reference>
<keyword evidence="1" id="KW-0223">Dioxygenase</keyword>
<keyword evidence="2" id="KW-0560">Oxidoreductase</keyword>
<dbReference type="OrthoDB" id="2205143at2759"/>
<dbReference type="InterPro" id="IPR013096">
    <property type="entry name" value="Cupin_2"/>
</dbReference>
<feature type="domain" description="Cupin type-2" evidence="3">
    <location>
        <begin position="241"/>
        <end position="299"/>
    </location>
</feature>
<organism evidence="4 5">
    <name type="scientific">Lentithecium fluviatile CBS 122367</name>
    <dbReference type="NCBI Taxonomy" id="1168545"/>
    <lineage>
        <taxon>Eukaryota</taxon>
        <taxon>Fungi</taxon>
        <taxon>Dikarya</taxon>
        <taxon>Ascomycota</taxon>
        <taxon>Pezizomycotina</taxon>
        <taxon>Dothideomycetes</taxon>
        <taxon>Pleosporomycetidae</taxon>
        <taxon>Pleosporales</taxon>
        <taxon>Massarineae</taxon>
        <taxon>Lentitheciaceae</taxon>
        <taxon>Lentithecium</taxon>
    </lineage>
</organism>
<dbReference type="Proteomes" id="UP000799291">
    <property type="component" value="Unassembled WGS sequence"/>
</dbReference>
<dbReference type="Pfam" id="PF07883">
    <property type="entry name" value="Cupin_2"/>
    <property type="match status" value="2"/>
</dbReference>